<reference evidence="2" key="1">
    <citation type="submission" date="2023-07" db="EMBL/GenBank/DDBJ databases">
        <title>Genome content predicts the carbon catabolic preferences of heterotrophic bacteria.</title>
        <authorList>
            <person name="Gralka M."/>
        </authorList>
    </citation>
    <scope>NUCLEOTIDE SEQUENCE</scope>
    <source>
        <strain evidence="2">I2M16</strain>
    </source>
</reference>
<name>A0AAW7XDB8_9GAMM</name>
<accession>A0AAW7XDB8</accession>
<comment type="caution">
    <text evidence="2">The sequence shown here is derived from an EMBL/GenBank/DDBJ whole genome shotgun (WGS) entry which is preliminary data.</text>
</comment>
<sequence>MKLISLQCLSQYRLWFSLALLAALCSYALVINNMQRTQLFQATIDQVLSDDYPIEQSLRRLLYQEPDLSLITLWKDNDLIYPGEGLDNTLAELSRLKMALPYFTQLLKSQTSHPLIINSSQYHCWENGYTVCTWSTYTTTAIFMPTLWLAILFSCIGFIRLVLNYYDKLIQTIHDLASPLSNVHLYTYLLGQHIGFTSPQPYLDTLQQETNKAKHLLYQLNHLMRRPSLRHPKANPPINYSTTRTPGDLFTPIDIINEHIHTYLPTLLQQRRTMEITVDSVSATSYRRDDAHSATQALNRILSNLLDNVVQHSNKGLFIYHCNQDDDSLSLLLKNERCSPHVQTPITIIDGTGLASCKSLCKAFGWHLLIDSDECFVSVTLTLPKQTNLKKRQQDTSCIAF</sequence>
<gene>
    <name evidence="2" type="ORF">Q4490_00980</name>
</gene>
<evidence type="ECO:0008006" key="4">
    <source>
        <dbReference type="Google" id="ProtNLM"/>
    </source>
</evidence>
<keyword evidence="1" id="KW-0812">Transmembrane</keyword>
<proteinExistence type="predicted"/>
<evidence type="ECO:0000256" key="1">
    <source>
        <dbReference type="SAM" id="Phobius"/>
    </source>
</evidence>
<dbReference type="AlphaFoldDB" id="A0AAW7XDB8"/>
<dbReference type="Gene3D" id="3.30.565.10">
    <property type="entry name" value="Histidine kinase-like ATPase, C-terminal domain"/>
    <property type="match status" value="1"/>
</dbReference>
<dbReference type="SUPFAM" id="SSF55874">
    <property type="entry name" value="ATPase domain of HSP90 chaperone/DNA topoisomerase II/histidine kinase"/>
    <property type="match status" value="1"/>
</dbReference>
<dbReference type="Proteomes" id="UP001169862">
    <property type="component" value="Unassembled WGS sequence"/>
</dbReference>
<feature type="transmembrane region" description="Helical" evidence="1">
    <location>
        <begin position="142"/>
        <end position="163"/>
    </location>
</feature>
<dbReference type="EMBL" id="JAUOPG010000001">
    <property type="protein sequence ID" value="MDO6452125.1"/>
    <property type="molecule type" value="Genomic_DNA"/>
</dbReference>
<evidence type="ECO:0000313" key="3">
    <source>
        <dbReference type="Proteomes" id="UP001169862"/>
    </source>
</evidence>
<dbReference type="InterPro" id="IPR036890">
    <property type="entry name" value="HATPase_C_sf"/>
</dbReference>
<dbReference type="RefSeq" id="WP_303548116.1">
    <property type="nucleotide sequence ID" value="NZ_JAUOPG010000001.1"/>
</dbReference>
<protein>
    <recommendedName>
        <fullName evidence="4">Signal transduction histidine kinase</fullName>
    </recommendedName>
</protein>
<organism evidence="2 3">
    <name type="scientific">Neptunomonas phycophila</name>
    <dbReference type="NCBI Taxonomy" id="1572645"/>
    <lineage>
        <taxon>Bacteria</taxon>
        <taxon>Pseudomonadati</taxon>
        <taxon>Pseudomonadota</taxon>
        <taxon>Gammaproteobacteria</taxon>
        <taxon>Oceanospirillales</taxon>
        <taxon>Oceanospirillaceae</taxon>
        <taxon>Neptunomonas</taxon>
    </lineage>
</organism>
<keyword evidence="1" id="KW-0472">Membrane</keyword>
<keyword evidence="1" id="KW-1133">Transmembrane helix</keyword>
<evidence type="ECO:0000313" key="2">
    <source>
        <dbReference type="EMBL" id="MDO6452125.1"/>
    </source>
</evidence>